<dbReference type="InterPro" id="IPR036390">
    <property type="entry name" value="WH_DNA-bd_sf"/>
</dbReference>
<evidence type="ECO:0000313" key="1">
    <source>
        <dbReference type="EMBL" id="AEX84656.1"/>
    </source>
</evidence>
<reference evidence="1 2" key="1">
    <citation type="journal article" date="2012" name="J. Bacteriol.">
        <title>Complete Genome Sequence of the Thermophilic, Piezophilic, Heterotrophic Bacterium Marinitoga piezophila KA3.</title>
        <authorList>
            <person name="Lucas S."/>
            <person name="Han J."/>
            <person name="Lapidus A."/>
            <person name="Cheng J.F."/>
            <person name="Goodwin L.A."/>
            <person name="Pitluck S."/>
            <person name="Peters L."/>
            <person name="Mikhailova N."/>
            <person name="Teshima H."/>
            <person name="Detter J.C."/>
            <person name="Han C."/>
            <person name="Tapia R."/>
            <person name="Land M."/>
            <person name="Hauser L."/>
            <person name="Kyrpides N.C."/>
            <person name="Ivanova N."/>
            <person name="Pagani I."/>
            <person name="Vannier P."/>
            <person name="Oger P."/>
            <person name="Bartlett D.H."/>
            <person name="Noll K.M."/>
            <person name="Woyke T."/>
            <person name="Jebbar M."/>
        </authorList>
    </citation>
    <scope>NUCLEOTIDE SEQUENCE [LARGE SCALE GENOMIC DNA]</scope>
    <source>
        <strain evidence="2">DSM 14283 / JCM 11233 / KA3</strain>
    </source>
</reference>
<name>H2J3L2_MARPK</name>
<reference evidence="2" key="2">
    <citation type="submission" date="2012-01" db="EMBL/GenBank/DDBJ databases">
        <title>Complete sequence of chromosome of Marinitoga piezophila KA3.</title>
        <authorList>
            <person name="Lucas S."/>
            <person name="Han J."/>
            <person name="Lapidus A."/>
            <person name="Cheng J.-F."/>
            <person name="Goodwin L."/>
            <person name="Pitluck S."/>
            <person name="Peters L."/>
            <person name="Mikhailova N."/>
            <person name="Teshima H."/>
            <person name="Detter J.C."/>
            <person name="Han C."/>
            <person name="Tapia R."/>
            <person name="Land M."/>
            <person name="Hauser L."/>
            <person name="Kyrpides N."/>
            <person name="Ivanova N."/>
            <person name="Pagani I."/>
            <person name="Jebbar M."/>
            <person name="Vannier P."/>
            <person name="Oger P."/>
            <person name="Cario A."/>
            <person name="Bartlett D."/>
            <person name="Noll K.M."/>
            <person name="Woyke T."/>
        </authorList>
    </citation>
    <scope>NUCLEOTIDE SEQUENCE [LARGE SCALE GENOMIC DNA]</scope>
    <source>
        <strain evidence="2">DSM 14283 / JCM 11233 / KA3</strain>
    </source>
</reference>
<gene>
    <name evidence="1" type="ordered locus">Marpi_0201</name>
</gene>
<organism evidence="1 2">
    <name type="scientific">Marinitoga piezophila (strain DSM 14283 / JCM 11233 / KA3)</name>
    <dbReference type="NCBI Taxonomy" id="443254"/>
    <lineage>
        <taxon>Bacteria</taxon>
        <taxon>Thermotogati</taxon>
        <taxon>Thermotogota</taxon>
        <taxon>Thermotogae</taxon>
        <taxon>Petrotogales</taxon>
        <taxon>Petrotogaceae</taxon>
        <taxon>Marinitoga</taxon>
    </lineage>
</organism>
<sequence>MLEFIFNSKIKIKVLRTLVETDEIYFNDLRRKINSGAGSLKKVIDFFYEKNIIELKRIGKRKLLISLNNNYKELLKKIFEIEKDFIKTYRKI</sequence>
<evidence type="ECO:0008006" key="3">
    <source>
        <dbReference type="Google" id="ProtNLM"/>
    </source>
</evidence>
<keyword evidence="2" id="KW-1185">Reference proteome</keyword>
<proteinExistence type="predicted"/>
<protein>
    <recommendedName>
        <fullName evidence="3">Transcriptional regulator</fullName>
    </recommendedName>
</protein>
<dbReference type="InterPro" id="IPR036388">
    <property type="entry name" value="WH-like_DNA-bd_sf"/>
</dbReference>
<accession>H2J3L2</accession>
<dbReference type="Proteomes" id="UP000007161">
    <property type="component" value="Chromosome"/>
</dbReference>
<dbReference type="HOGENOM" id="CLU_2409790_0_0_0"/>
<dbReference type="RefSeq" id="WP_014295728.1">
    <property type="nucleotide sequence ID" value="NC_016751.1"/>
</dbReference>
<dbReference type="KEGG" id="mpz:Marpi_0201"/>
<dbReference type="AlphaFoldDB" id="H2J3L2"/>
<dbReference type="EMBL" id="CP003257">
    <property type="protein sequence ID" value="AEX84656.1"/>
    <property type="molecule type" value="Genomic_DNA"/>
</dbReference>
<dbReference type="Gene3D" id="1.10.10.10">
    <property type="entry name" value="Winged helix-like DNA-binding domain superfamily/Winged helix DNA-binding domain"/>
    <property type="match status" value="1"/>
</dbReference>
<evidence type="ECO:0000313" key="2">
    <source>
        <dbReference type="Proteomes" id="UP000007161"/>
    </source>
</evidence>
<dbReference type="SUPFAM" id="SSF46785">
    <property type="entry name" value="Winged helix' DNA-binding domain"/>
    <property type="match status" value="1"/>
</dbReference>